<evidence type="ECO:0000313" key="1">
    <source>
        <dbReference type="EMBL" id="PAV92315.1"/>
    </source>
</evidence>
<dbReference type="EMBL" id="LIAE01006240">
    <property type="protein sequence ID" value="PAV92315.1"/>
    <property type="molecule type" value="Genomic_DNA"/>
</dbReference>
<sequence length="377" mass="41701">MEPEIEVTLQHFNPFENSSLLGFVEIASDGLRKRFTYSANFNGEFLLLETSRSIHLNELLNVKKTDEEDAHELLHCSTATATAEDGKDLTLIATVWTEINKFCIPIRSFFALFTIDSNLEMKLLKEIQLEDENSSSQVAFSSILPFSNGSDAILKWTLYPNSRPPLVYLLNKNGNTIVKQEADEEEIEKATDGTVIRSSSQDHWQALGFDCGIISVTRFDKHDIPLISKSLKVSGAVSIVQILPNNSNEQEMSVLVSSVIGPATVWTFRHEGDKMTASLIATLHGSQAHDTVCCAALLNDNLMAIGTYAGKILFYRPPLQSHSTYSHIPIQSNLQVLTVYDAKLPILAMQASSPNEITILTNCGIHQLNISLVSDDS</sequence>
<dbReference type="Proteomes" id="UP000218231">
    <property type="component" value="Unassembled WGS sequence"/>
</dbReference>
<gene>
    <name evidence="1" type="ORF">WR25_19531</name>
</gene>
<evidence type="ECO:0000313" key="2">
    <source>
        <dbReference type="Proteomes" id="UP000218231"/>
    </source>
</evidence>
<organism evidence="1 2">
    <name type="scientific">Diploscapter pachys</name>
    <dbReference type="NCBI Taxonomy" id="2018661"/>
    <lineage>
        <taxon>Eukaryota</taxon>
        <taxon>Metazoa</taxon>
        <taxon>Ecdysozoa</taxon>
        <taxon>Nematoda</taxon>
        <taxon>Chromadorea</taxon>
        <taxon>Rhabditida</taxon>
        <taxon>Rhabditina</taxon>
        <taxon>Rhabditomorpha</taxon>
        <taxon>Rhabditoidea</taxon>
        <taxon>Rhabditidae</taxon>
        <taxon>Diploscapter</taxon>
    </lineage>
</organism>
<dbReference type="GO" id="GO:1904262">
    <property type="term" value="P:negative regulation of TORC1 signaling"/>
    <property type="evidence" value="ECO:0007669"/>
    <property type="project" value="TreeGrafter"/>
</dbReference>
<dbReference type="PANTHER" id="PTHR15435">
    <property type="entry name" value="KICSTOR COMPLEX PROTEIN KAPTIN"/>
    <property type="match status" value="1"/>
</dbReference>
<dbReference type="PANTHER" id="PTHR15435:SF2">
    <property type="entry name" value="KICSTOR COMPLEX PROTEIN KAPTIN"/>
    <property type="match status" value="1"/>
</dbReference>
<reference evidence="1 2" key="1">
    <citation type="journal article" date="2017" name="Curr. Biol.">
        <title>Genome architecture and evolution of a unichromosomal asexual nematode.</title>
        <authorList>
            <person name="Fradin H."/>
            <person name="Zegar C."/>
            <person name="Gutwein M."/>
            <person name="Lucas J."/>
            <person name="Kovtun M."/>
            <person name="Corcoran D."/>
            <person name="Baugh L.R."/>
            <person name="Kiontke K."/>
            <person name="Gunsalus K."/>
            <person name="Fitch D.H."/>
            <person name="Piano F."/>
        </authorList>
    </citation>
    <scope>NUCLEOTIDE SEQUENCE [LARGE SCALE GENOMIC DNA]</scope>
    <source>
        <strain evidence="1">PF1309</strain>
    </source>
</reference>
<dbReference type="AlphaFoldDB" id="A0A2A2M1Z9"/>
<dbReference type="GO" id="GO:0051015">
    <property type="term" value="F:actin filament binding"/>
    <property type="evidence" value="ECO:0007669"/>
    <property type="project" value="TreeGrafter"/>
</dbReference>
<protein>
    <recommendedName>
        <fullName evidence="3">Cleavage/polyadenylation specificity factor A subunit N-terminal domain-containing protein</fullName>
    </recommendedName>
</protein>
<proteinExistence type="predicted"/>
<dbReference type="GO" id="GO:0030027">
    <property type="term" value="C:lamellipodium"/>
    <property type="evidence" value="ECO:0007669"/>
    <property type="project" value="TreeGrafter"/>
</dbReference>
<comment type="caution">
    <text evidence="1">The sequence shown here is derived from an EMBL/GenBank/DDBJ whole genome shotgun (WGS) entry which is preliminary data.</text>
</comment>
<keyword evidence="2" id="KW-1185">Reference proteome</keyword>
<dbReference type="GO" id="GO:0007015">
    <property type="term" value="P:actin filament organization"/>
    <property type="evidence" value="ECO:0007669"/>
    <property type="project" value="InterPro"/>
</dbReference>
<dbReference type="SUPFAM" id="SSF50978">
    <property type="entry name" value="WD40 repeat-like"/>
    <property type="match status" value="1"/>
</dbReference>
<evidence type="ECO:0008006" key="3">
    <source>
        <dbReference type="Google" id="ProtNLM"/>
    </source>
</evidence>
<dbReference type="GO" id="GO:0015629">
    <property type="term" value="C:actin cytoskeleton"/>
    <property type="evidence" value="ECO:0007669"/>
    <property type="project" value="InterPro"/>
</dbReference>
<name>A0A2A2M1Z9_9BILA</name>
<dbReference type="InterPro" id="IPR029982">
    <property type="entry name" value="Kptn"/>
</dbReference>
<dbReference type="GO" id="GO:0034198">
    <property type="term" value="P:cellular response to amino acid starvation"/>
    <property type="evidence" value="ECO:0007669"/>
    <property type="project" value="TreeGrafter"/>
</dbReference>
<dbReference type="InterPro" id="IPR036322">
    <property type="entry name" value="WD40_repeat_dom_sf"/>
</dbReference>
<accession>A0A2A2M1Z9</accession>
<dbReference type="OrthoDB" id="10267127at2759"/>
<dbReference type="STRING" id="2018661.A0A2A2M1Z9"/>